<gene>
    <name evidence="3" type="ORF">OWR29_06525</name>
</gene>
<reference evidence="3" key="1">
    <citation type="submission" date="2022-11" db="EMBL/GenBank/DDBJ databases">
        <authorList>
            <person name="Somphong A."/>
            <person name="Phongsopitanun W."/>
        </authorList>
    </citation>
    <scope>NUCLEOTIDE SEQUENCE</scope>
    <source>
        <strain evidence="3">Pm04-4</strain>
    </source>
</reference>
<accession>A0ABT4ATT3</accession>
<evidence type="ECO:0000313" key="3">
    <source>
        <dbReference type="EMBL" id="MCY1137649.1"/>
    </source>
</evidence>
<keyword evidence="1" id="KW-0680">Restriction system</keyword>
<dbReference type="EMBL" id="JAPNTZ010000002">
    <property type="protein sequence ID" value="MCY1137649.1"/>
    <property type="molecule type" value="Genomic_DNA"/>
</dbReference>
<dbReference type="Proteomes" id="UP001151002">
    <property type="component" value="Unassembled WGS sequence"/>
</dbReference>
<evidence type="ECO:0000256" key="1">
    <source>
        <dbReference type="ARBA" id="ARBA00022747"/>
    </source>
</evidence>
<dbReference type="RefSeq" id="WP_267561599.1">
    <property type="nucleotide sequence ID" value="NZ_JAPNTZ010000002.1"/>
</dbReference>
<evidence type="ECO:0000313" key="4">
    <source>
        <dbReference type="Proteomes" id="UP001151002"/>
    </source>
</evidence>
<keyword evidence="4" id="KW-1185">Reference proteome</keyword>
<proteinExistence type="predicted"/>
<sequence>MVHRPSWFEDGSVFVSFAPTVGINKDGEDLFVVNPETGIRTGVLDDQVLADVNTLLDEGKTTSTSRWVPQEALQPGLLAVPVYFDDRSQERFDDLLQEPQFAGFESATLGELIDDGRVIGRPGHGSPSADLRTGTVPYIKVSDLRAGQVNINPTNRVTEVVAKKFWRGKESGLAAYDILTPIRTSKNIGDFAVLMPGQERLVLTKEVLVLHAAEDAEFDNFYLLWAMSLRTVRRQWDRIVFMQTNREDVGARFRQIRIPIAPSREQADEVSKPFRDYYLGMQELRQKFLDHLSESDRYHIFLSSAEAVAEEIEEELDDLPD</sequence>
<dbReference type="InterPro" id="IPR044946">
    <property type="entry name" value="Restrct_endonuc_typeI_TRD_sf"/>
</dbReference>
<keyword evidence="2" id="KW-0238">DNA-binding</keyword>
<name>A0ABT4ATT3_9ACTN</name>
<protein>
    <recommendedName>
        <fullName evidence="5">Restriction endonuclease subunit S</fullName>
    </recommendedName>
</protein>
<organism evidence="3 4">
    <name type="scientific">Paractinoplanes pyxinae</name>
    <dbReference type="NCBI Taxonomy" id="2997416"/>
    <lineage>
        <taxon>Bacteria</taxon>
        <taxon>Bacillati</taxon>
        <taxon>Actinomycetota</taxon>
        <taxon>Actinomycetes</taxon>
        <taxon>Micromonosporales</taxon>
        <taxon>Micromonosporaceae</taxon>
        <taxon>Paractinoplanes</taxon>
    </lineage>
</organism>
<evidence type="ECO:0008006" key="5">
    <source>
        <dbReference type="Google" id="ProtNLM"/>
    </source>
</evidence>
<dbReference type="Gene3D" id="3.90.220.20">
    <property type="entry name" value="DNA methylase specificity domains"/>
    <property type="match status" value="1"/>
</dbReference>
<comment type="caution">
    <text evidence="3">The sequence shown here is derived from an EMBL/GenBank/DDBJ whole genome shotgun (WGS) entry which is preliminary data.</text>
</comment>
<evidence type="ECO:0000256" key="2">
    <source>
        <dbReference type="ARBA" id="ARBA00023125"/>
    </source>
</evidence>